<dbReference type="EMBL" id="CP093547">
    <property type="protein sequence ID" value="UNP30420.1"/>
    <property type="molecule type" value="Genomic_DNA"/>
</dbReference>
<evidence type="ECO:0000256" key="1">
    <source>
        <dbReference type="SAM" id="MobiDB-lite"/>
    </source>
</evidence>
<evidence type="ECO:0000313" key="4">
    <source>
        <dbReference type="Proteomes" id="UP000829194"/>
    </source>
</evidence>
<feature type="domain" description="MACPF-like" evidence="2">
    <location>
        <begin position="252"/>
        <end position="442"/>
    </location>
</feature>
<proteinExistence type="predicted"/>
<dbReference type="RefSeq" id="WP_057941654.1">
    <property type="nucleotide sequence ID" value="NZ_CP011131.1"/>
</dbReference>
<dbReference type="InterPro" id="IPR054586">
    <property type="entry name" value="MACPF_1_fungal"/>
</dbReference>
<feature type="compositionally biased region" description="Pro residues" evidence="1">
    <location>
        <begin position="87"/>
        <end position="102"/>
    </location>
</feature>
<reference evidence="3 4" key="1">
    <citation type="submission" date="2022-03" db="EMBL/GenBank/DDBJ databases">
        <title>Complete genome sequence of Lysobacter capsici VKM B-2533 and Lysobacter gummosus 10.1.1, promising sources of lytic agents.</title>
        <authorList>
            <person name="Tarlachkov S.V."/>
            <person name="Kudryakova I.V."/>
            <person name="Afoshin A.S."/>
            <person name="Leontyevskaya E.A."/>
            <person name="Leontyevskaya N.V."/>
        </authorList>
    </citation>
    <scope>NUCLEOTIDE SEQUENCE [LARGE SCALE GENOMIC DNA]</scope>
    <source>
        <strain evidence="3 4">10.1.1</strain>
    </source>
</reference>
<dbReference type="Proteomes" id="UP000829194">
    <property type="component" value="Chromosome"/>
</dbReference>
<gene>
    <name evidence="3" type="ORF">MOV92_03855</name>
</gene>
<evidence type="ECO:0000259" key="2">
    <source>
        <dbReference type="Pfam" id="PF22693"/>
    </source>
</evidence>
<evidence type="ECO:0000313" key="3">
    <source>
        <dbReference type="EMBL" id="UNP30420.1"/>
    </source>
</evidence>
<name>A0ABY3XFK5_9GAMM</name>
<protein>
    <recommendedName>
        <fullName evidence="2">MACPF-like domain-containing protein</fullName>
    </recommendedName>
</protein>
<keyword evidence="4" id="KW-1185">Reference proteome</keyword>
<organism evidence="3 4">
    <name type="scientific">Lysobacter gummosus</name>
    <dbReference type="NCBI Taxonomy" id="262324"/>
    <lineage>
        <taxon>Bacteria</taxon>
        <taxon>Pseudomonadati</taxon>
        <taxon>Pseudomonadota</taxon>
        <taxon>Gammaproteobacteria</taxon>
        <taxon>Lysobacterales</taxon>
        <taxon>Lysobacteraceae</taxon>
        <taxon>Lysobacter</taxon>
    </lineage>
</organism>
<accession>A0ABY3XFK5</accession>
<feature type="compositionally biased region" description="Low complexity" evidence="1">
    <location>
        <begin position="103"/>
        <end position="113"/>
    </location>
</feature>
<dbReference type="Pfam" id="PF22693">
    <property type="entry name" value="MACPF_1"/>
    <property type="match status" value="1"/>
</dbReference>
<sequence>MLVTIAFAGEPDRDLVLRLEPDTSLRQVRERLAALDAMAPGDRFGFGNARLAPSIEADTKLKEVIGKDGVLTVRPAPRAQEPEPEPEPAPAPAPAPAPPRPALRPTAPQAQPAEAKWGLRNEDETPDLLAQLQGRMAGFNVRTPDDFTALPLATVQALFASRRLDRGLRFGPDPGDSLFGARAPRAPVVYRHPQRPPHSGGVSFTSRWNTSATASRVLHELHTRSIHNANAGGGVNGFGLAADFRSDLERLRRNEVTTIHLTDEMIVPKVVLMLDPDTDLDVAPELVEAVDRALATPSRAGQYEALHERVFAVFGYFFPCEALLGGTRLRTLSATSEDLREQEQLLSGFGFGAAAKDVPTSFGPASADIGYARADSRLSTHRHIRQLREQSIRTIGGHPALGLADEQALQWMAGLDAVELWATIGHRRLVPILRFLPPRQRDRCVSVIEQFARSSASAQHTVLDMAAYVMPLNRDLLGAIL</sequence>
<feature type="region of interest" description="Disordered" evidence="1">
    <location>
        <begin position="68"/>
        <end position="116"/>
    </location>
</feature>